<dbReference type="GO" id="GO:0022857">
    <property type="term" value="F:transmembrane transporter activity"/>
    <property type="evidence" value="ECO:0007669"/>
    <property type="project" value="InterPro"/>
</dbReference>
<dbReference type="Pfam" id="PF07690">
    <property type="entry name" value="MFS_1"/>
    <property type="match status" value="1"/>
</dbReference>
<evidence type="ECO:0000313" key="3">
    <source>
        <dbReference type="Proteomes" id="UP001292094"/>
    </source>
</evidence>
<dbReference type="PANTHER" id="PTHR24559">
    <property type="entry name" value="TRANSPOSON TY3-I GAG-POL POLYPROTEIN"/>
    <property type="match status" value="1"/>
</dbReference>
<dbReference type="Proteomes" id="UP001292094">
    <property type="component" value="Unassembled WGS sequence"/>
</dbReference>
<dbReference type="Gene3D" id="1.20.120.540">
    <property type="entry name" value="Voltage-gated potassium channels"/>
    <property type="match status" value="1"/>
</dbReference>
<dbReference type="InterPro" id="IPR043502">
    <property type="entry name" value="DNA/RNA_pol_sf"/>
</dbReference>
<dbReference type="Gene3D" id="3.30.70.270">
    <property type="match status" value="1"/>
</dbReference>
<organism evidence="2 3">
    <name type="scientific">Petrolisthes manimaculis</name>
    <dbReference type="NCBI Taxonomy" id="1843537"/>
    <lineage>
        <taxon>Eukaryota</taxon>
        <taxon>Metazoa</taxon>
        <taxon>Ecdysozoa</taxon>
        <taxon>Arthropoda</taxon>
        <taxon>Crustacea</taxon>
        <taxon>Multicrustacea</taxon>
        <taxon>Malacostraca</taxon>
        <taxon>Eumalacostraca</taxon>
        <taxon>Eucarida</taxon>
        <taxon>Decapoda</taxon>
        <taxon>Pleocyemata</taxon>
        <taxon>Anomura</taxon>
        <taxon>Galatheoidea</taxon>
        <taxon>Porcellanidae</taxon>
        <taxon>Petrolisthes</taxon>
    </lineage>
</organism>
<dbReference type="PROSITE" id="PS50878">
    <property type="entry name" value="RT_POL"/>
    <property type="match status" value="1"/>
</dbReference>
<dbReference type="Gene3D" id="3.10.10.10">
    <property type="entry name" value="HIV Type 1 Reverse Transcriptase, subunit A, domain 1"/>
    <property type="match status" value="1"/>
</dbReference>
<dbReference type="GO" id="GO:0071897">
    <property type="term" value="P:DNA biosynthetic process"/>
    <property type="evidence" value="ECO:0007669"/>
    <property type="project" value="UniProtKB-ARBA"/>
</dbReference>
<dbReference type="InterPro" id="IPR036259">
    <property type="entry name" value="MFS_trans_sf"/>
</dbReference>
<sequence>MPARVAVGVMAWFGFINLYMTRVNLSIIIVAMVDKSSSSETFQFYCQNSTFNASTSENELTSSDSISTSGQEGEFDWNEIIQGVVLSSFGYGYTITQVLGGRLAERYGAKWVFGVSILSGGVSSFLTPTAARLHYGVLIALRTLQGLFQWKGPFPVVERKGNCDYRIDVNGELKLFHSNMLKRYYSRPAVSCADVTAAVVEEEEEEPEQLPLPSLYRKETWKQVKIGETLTGEQQNEVLAVLEEYNEVWSDVPGRTSLLEHKINLIQEQVVRTKPYKIPYSVRQEINEQLDEMLRLNIIEPSDSPFSAPMVVVTKPDKTHRICLDFRKLNNITVFDCEPMSDPEHIMSGLQGQKFFSKIDLSRGYWQVPLEETSKQYTAFQTDRGLFQFVTLPFGLINAPMSFNRLMRKVLDGISGVKHFIDDILVYSRTWEEHVILLRTVMERLQ</sequence>
<dbReference type="InterPro" id="IPR027378">
    <property type="entry name" value="Nucleotide_channel_N"/>
</dbReference>
<dbReference type="InterPro" id="IPR011701">
    <property type="entry name" value="MFS"/>
</dbReference>
<evidence type="ECO:0000313" key="2">
    <source>
        <dbReference type="EMBL" id="KAK4311270.1"/>
    </source>
</evidence>
<dbReference type="Pfam" id="PF00078">
    <property type="entry name" value="RVT_1"/>
    <property type="match status" value="1"/>
</dbReference>
<name>A0AAE1U9N7_9EUCA</name>
<dbReference type="InterPro" id="IPR043128">
    <property type="entry name" value="Rev_trsase/Diguanyl_cyclase"/>
</dbReference>
<dbReference type="CDD" id="cd01647">
    <property type="entry name" value="RT_LTR"/>
    <property type="match status" value="1"/>
</dbReference>
<dbReference type="SUPFAM" id="SSF103473">
    <property type="entry name" value="MFS general substrate transporter"/>
    <property type="match status" value="1"/>
</dbReference>
<dbReference type="InterPro" id="IPR000477">
    <property type="entry name" value="RT_dom"/>
</dbReference>
<proteinExistence type="predicted"/>
<dbReference type="AlphaFoldDB" id="A0AAE1U9N7"/>
<comment type="caution">
    <text evidence="2">The sequence shown here is derived from an EMBL/GenBank/DDBJ whole genome shotgun (WGS) entry which is preliminary data.</text>
</comment>
<dbReference type="EMBL" id="JAWZYT010001537">
    <property type="protein sequence ID" value="KAK4311270.1"/>
    <property type="molecule type" value="Genomic_DNA"/>
</dbReference>
<protein>
    <recommendedName>
        <fullName evidence="1">Reverse transcriptase domain-containing protein</fullName>
    </recommendedName>
</protein>
<gene>
    <name evidence="2" type="ORF">Pmani_017204</name>
</gene>
<dbReference type="PANTHER" id="PTHR24559:SF454">
    <property type="entry name" value="RIBONUCLEASE H"/>
    <property type="match status" value="1"/>
</dbReference>
<dbReference type="SUPFAM" id="SSF56672">
    <property type="entry name" value="DNA/RNA polymerases"/>
    <property type="match status" value="1"/>
</dbReference>
<feature type="domain" description="Reverse transcriptase" evidence="1">
    <location>
        <begin position="294"/>
        <end position="446"/>
    </location>
</feature>
<reference evidence="2" key="1">
    <citation type="submission" date="2023-11" db="EMBL/GenBank/DDBJ databases">
        <title>Genome assemblies of two species of porcelain crab, Petrolisthes cinctipes and Petrolisthes manimaculis (Anomura: Porcellanidae).</title>
        <authorList>
            <person name="Angst P."/>
        </authorList>
    </citation>
    <scope>NUCLEOTIDE SEQUENCE</scope>
    <source>
        <strain evidence="2">PB745_02</strain>
        <tissue evidence="2">Gill</tissue>
    </source>
</reference>
<evidence type="ECO:0000259" key="1">
    <source>
        <dbReference type="PROSITE" id="PS50878"/>
    </source>
</evidence>
<keyword evidence="3" id="KW-1185">Reference proteome</keyword>
<accession>A0AAE1U9N7</accession>
<dbReference type="InterPro" id="IPR053134">
    <property type="entry name" value="RNA-dir_DNA_polymerase"/>
</dbReference>